<reference evidence="2 3" key="1">
    <citation type="submission" date="2021-06" db="EMBL/GenBank/DDBJ databases">
        <title>A haploid diamondback moth (Plutella xylostella L.) genome assembly resolves 31 chromosomes and identifies a diamide resistance mutation.</title>
        <authorList>
            <person name="Ward C.M."/>
            <person name="Perry K.D."/>
            <person name="Baker G."/>
            <person name="Powis K."/>
            <person name="Heckel D.G."/>
            <person name="Baxter S.W."/>
        </authorList>
    </citation>
    <scope>NUCLEOTIDE SEQUENCE [LARGE SCALE GENOMIC DNA]</scope>
    <source>
        <strain evidence="2 3">LV</strain>
        <tissue evidence="2">Single pupa</tissue>
    </source>
</reference>
<gene>
    <name evidence="2" type="ORF">JYU34_015603</name>
</gene>
<keyword evidence="3" id="KW-1185">Reference proteome</keyword>
<evidence type="ECO:0000313" key="3">
    <source>
        <dbReference type="Proteomes" id="UP000823941"/>
    </source>
</evidence>
<accession>A0ABQ7Q4K7</accession>
<feature type="region of interest" description="Disordered" evidence="1">
    <location>
        <begin position="227"/>
        <end position="277"/>
    </location>
</feature>
<feature type="compositionally biased region" description="Basic and acidic residues" evidence="1">
    <location>
        <begin position="228"/>
        <end position="237"/>
    </location>
</feature>
<name>A0ABQ7Q4K7_PLUXY</name>
<evidence type="ECO:0000256" key="1">
    <source>
        <dbReference type="SAM" id="MobiDB-lite"/>
    </source>
</evidence>
<comment type="caution">
    <text evidence="2">The sequence shown here is derived from an EMBL/GenBank/DDBJ whole genome shotgun (WGS) entry which is preliminary data.</text>
</comment>
<evidence type="ECO:0000313" key="2">
    <source>
        <dbReference type="EMBL" id="KAG7300069.1"/>
    </source>
</evidence>
<sequence length="277" mass="30778">MITAHELHESQMSLEQTMTARMEEFERRLGSLSTSSKKMDLDELTRDYCSFKESVLPMLRLMQEQILSVATQVDEMDCRTRQNALLFSGIKEEDSEDPSVSICNTVVKLMGISDFNSGSIVQCVRLGAQRPDITRPILVRLANFATKSQLWNNKTRLKGSPVVIGEFLTKPRQRLFMRARRHFGVSSCWTRSGAVMVKLPDDSRVKVVTEAALDDLCKKHPAVIPKTKAKDAVRAASDKPVPNQPKVTPKGRTATAAATAPATRSKTAVSAASRDKR</sequence>
<proteinExistence type="predicted"/>
<feature type="compositionally biased region" description="Low complexity" evidence="1">
    <location>
        <begin position="248"/>
        <end position="268"/>
    </location>
</feature>
<organism evidence="2 3">
    <name type="scientific">Plutella xylostella</name>
    <name type="common">Diamondback moth</name>
    <name type="synonym">Plutella maculipennis</name>
    <dbReference type="NCBI Taxonomy" id="51655"/>
    <lineage>
        <taxon>Eukaryota</taxon>
        <taxon>Metazoa</taxon>
        <taxon>Ecdysozoa</taxon>
        <taxon>Arthropoda</taxon>
        <taxon>Hexapoda</taxon>
        <taxon>Insecta</taxon>
        <taxon>Pterygota</taxon>
        <taxon>Neoptera</taxon>
        <taxon>Endopterygota</taxon>
        <taxon>Lepidoptera</taxon>
        <taxon>Glossata</taxon>
        <taxon>Ditrysia</taxon>
        <taxon>Yponomeutoidea</taxon>
        <taxon>Plutellidae</taxon>
        <taxon>Plutella</taxon>
    </lineage>
</organism>
<protein>
    <submittedName>
        <fullName evidence="2">Uncharacterized protein</fullName>
    </submittedName>
</protein>
<dbReference type="Proteomes" id="UP000823941">
    <property type="component" value="Chromosome 21"/>
</dbReference>
<dbReference type="EMBL" id="JAHIBW010000021">
    <property type="protein sequence ID" value="KAG7300069.1"/>
    <property type="molecule type" value="Genomic_DNA"/>
</dbReference>